<gene>
    <name evidence="5" type="ORF">JIG36_30075</name>
</gene>
<dbReference type="InterPro" id="IPR016163">
    <property type="entry name" value="Ald_DH_C"/>
</dbReference>
<evidence type="ECO:0000313" key="5">
    <source>
        <dbReference type="EMBL" id="MBM2619765.1"/>
    </source>
</evidence>
<evidence type="ECO:0000259" key="4">
    <source>
        <dbReference type="Pfam" id="PF00171"/>
    </source>
</evidence>
<comment type="similarity">
    <text evidence="3">Belongs to the aldehyde dehydrogenase family.</text>
</comment>
<accession>A0ABS2AIX5</accession>
<dbReference type="Gene3D" id="3.40.605.10">
    <property type="entry name" value="Aldehyde Dehydrogenase, Chain A, domain 1"/>
    <property type="match status" value="1"/>
</dbReference>
<dbReference type="EMBL" id="JAENHP010000012">
    <property type="protein sequence ID" value="MBM2619765.1"/>
    <property type="molecule type" value="Genomic_DNA"/>
</dbReference>
<keyword evidence="1 3" id="KW-0560">Oxidoreductase</keyword>
<evidence type="ECO:0000256" key="1">
    <source>
        <dbReference type="ARBA" id="ARBA00023002"/>
    </source>
</evidence>
<dbReference type="NCBIfam" id="NF010000">
    <property type="entry name" value="PRK13473.1"/>
    <property type="match status" value="1"/>
</dbReference>
<dbReference type="Proteomes" id="UP000632138">
    <property type="component" value="Unassembled WGS sequence"/>
</dbReference>
<dbReference type="InterPro" id="IPR016162">
    <property type="entry name" value="Ald_DH_N"/>
</dbReference>
<dbReference type="Pfam" id="PF00171">
    <property type="entry name" value="Aldedh"/>
    <property type="match status" value="1"/>
</dbReference>
<keyword evidence="6" id="KW-1185">Reference proteome</keyword>
<dbReference type="InterPro" id="IPR016160">
    <property type="entry name" value="Ald_DH_CS_CYS"/>
</dbReference>
<dbReference type="InterPro" id="IPR015590">
    <property type="entry name" value="Aldehyde_DH_dom"/>
</dbReference>
<sequence>MSADSVSGLENSFGFPCLQSFACVSVSQSFVWELSQALSWRSYSVSAALPVLRNFVGGEYTQTADGVTSEVIDPSTGEAYALAPVSSEADVEAAMAAAGAGFEAWRDATPSERQRAMLRIADAVEARADEIIAAECRNTGKPVEATRAEEMGPLLDELRFFAGAARILEGKSAGEYLRDHTSYVRREPIGVCAQITPWNYPMVMAVWKFAPAIAAGNSVVLKPSDTTPVTTLLLAEIAAEFLPPGVLNVVCGDRDTGRAVVAHPAPQLVSITGSTRAGMEVAVSAAADLKRAHLELGGKAPVIVFDDADIAATASSIAQAGYFNAGQDCTAATRVLVHGRVAADFTDALAEAARSTKVGAPSDTDAFFGPVNNAGQLARVQGFLDRAPDHASIVAGGKRIGERGYFLEPTVVAGLRQRDEMVQDEVFGPVITVQEFDDEDAAVRWANDVRFGLSASVWTQNHGRAMRVSRRLDFGAVWINTHLPFVSEMPHGGFGHSGYGKDLSMYGFEEYTRIKHVMSYLG</sequence>
<dbReference type="InterPro" id="IPR015657">
    <property type="entry name" value="Aminobutyraldehyde_DH"/>
</dbReference>
<evidence type="ECO:0000256" key="2">
    <source>
        <dbReference type="PROSITE-ProRule" id="PRU10007"/>
    </source>
</evidence>
<dbReference type="PROSITE" id="PS00070">
    <property type="entry name" value="ALDEHYDE_DEHYDR_CYS"/>
    <property type="match status" value="1"/>
</dbReference>
<dbReference type="Gene3D" id="3.40.309.10">
    <property type="entry name" value="Aldehyde Dehydrogenase, Chain A, domain 2"/>
    <property type="match status" value="1"/>
</dbReference>
<feature type="domain" description="Aldehyde dehydrogenase" evidence="4">
    <location>
        <begin position="67"/>
        <end position="517"/>
    </location>
</feature>
<feature type="active site" evidence="2">
    <location>
        <position position="295"/>
    </location>
</feature>
<organism evidence="5 6">
    <name type="scientific">Paractinoplanes ovalisporus</name>
    <dbReference type="NCBI Taxonomy" id="2810368"/>
    <lineage>
        <taxon>Bacteria</taxon>
        <taxon>Bacillati</taxon>
        <taxon>Actinomycetota</taxon>
        <taxon>Actinomycetes</taxon>
        <taxon>Micromonosporales</taxon>
        <taxon>Micromonosporaceae</taxon>
        <taxon>Paractinoplanes</taxon>
    </lineage>
</organism>
<evidence type="ECO:0000256" key="3">
    <source>
        <dbReference type="RuleBase" id="RU003345"/>
    </source>
</evidence>
<dbReference type="PROSITE" id="PS00687">
    <property type="entry name" value="ALDEHYDE_DEHYDR_GLU"/>
    <property type="match status" value="1"/>
</dbReference>
<dbReference type="SUPFAM" id="SSF53720">
    <property type="entry name" value="ALDH-like"/>
    <property type="match status" value="1"/>
</dbReference>
<protein>
    <submittedName>
        <fullName evidence="5">Gamma-aminobutyraldehyde dehydrogenase</fullName>
    </submittedName>
</protein>
<reference evidence="5 6" key="1">
    <citation type="submission" date="2021-01" db="EMBL/GenBank/DDBJ databases">
        <title>Actinoplanes sp. nov. LDG1-06 isolated from lichen.</title>
        <authorList>
            <person name="Saeng-In P."/>
            <person name="Phongsopitanun W."/>
            <person name="Kanchanasin P."/>
            <person name="Yuki M."/>
            <person name="Kudo T."/>
            <person name="Ohkuma M."/>
            <person name="Tanasupawat S."/>
        </authorList>
    </citation>
    <scope>NUCLEOTIDE SEQUENCE [LARGE SCALE GENOMIC DNA]</scope>
    <source>
        <strain evidence="5 6">LDG1-06</strain>
    </source>
</reference>
<dbReference type="PANTHER" id="PTHR11699">
    <property type="entry name" value="ALDEHYDE DEHYDROGENASE-RELATED"/>
    <property type="match status" value="1"/>
</dbReference>
<dbReference type="InterPro" id="IPR016161">
    <property type="entry name" value="Ald_DH/histidinol_DH"/>
</dbReference>
<proteinExistence type="inferred from homology"/>
<comment type="caution">
    <text evidence="5">The sequence shown here is derived from an EMBL/GenBank/DDBJ whole genome shotgun (WGS) entry which is preliminary data.</text>
</comment>
<dbReference type="InterPro" id="IPR029510">
    <property type="entry name" value="Ald_DH_CS_GLU"/>
</dbReference>
<dbReference type="CDD" id="cd07092">
    <property type="entry name" value="ALDH_ABALDH-YdcW"/>
    <property type="match status" value="1"/>
</dbReference>
<evidence type="ECO:0000313" key="6">
    <source>
        <dbReference type="Proteomes" id="UP000632138"/>
    </source>
</evidence>
<name>A0ABS2AIX5_9ACTN</name>